<dbReference type="EMBL" id="CAJNNV010029601">
    <property type="protein sequence ID" value="CAE8629132.1"/>
    <property type="molecule type" value="Genomic_DNA"/>
</dbReference>
<feature type="compositionally biased region" description="Basic and acidic residues" evidence="1">
    <location>
        <begin position="95"/>
        <end position="106"/>
    </location>
</feature>
<dbReference type="OrthoDB" id="440596at2759"/>
<evidence type="ECO:0000256" key="1">
    <source>
        <dbReference type="SAM" id="MobiDB-lite"/>
    </source>
</evidence>
<comment type="caution">
    <text evidence="2">The sequence shown here is derived from an EMBL/GenBank/DDBJ whole genome shotgun (WGS) entry which is preliminary data.</text>
</comment>
<accession>A0A813GQN8</accession>
<dbReference type="InterPro" id="IPR012340">
    <property type="entry name" value="NA-bd_OB-fold"/>
</dbReference>
<dbReference type="Proteomes" id="UP000654075">
    <property type="component" value="Unassembled WGS sequence"/>
</dbReference>
<sequence length="222" mass="25750">MMPQQQQFMPQQQQQQMMPQQQQPQQDQQLQQQQQAMMMYQHQQAQAMMMMQQQQQMMQQAMMGWNPMAMAMMGGGAAPLAGDQSHQSLEPPASPERKKMAHRIDENGDESSGDEIDIAKGLSNSVHHPHYRPPDMEIMSGVTDRRFEGHIHRWFEDQGFGFVNSEEVTKKFSQDAFLHRTQKKHFDKGEYVTFAVFLNYRGKPQATELRKCNKKNKPPPPS</sequence>
<evidence type="ECO:0000313" key="3">
    <source>
        <dbReference type="Proteomes" id="UP000654075"/>
    </source>
</evidence>
<keyword evidence="3" id="KW-1185">Reference proteome</keyword>
<organism evidence="2 3">
    <name type="scientific">Polarella glacialis</name>
    <name type="common">Dinoflagellate</name>
    <dbReference type="NCBI Taxonomy" id="89957"/>
    <lineage>
        <taxon>Eukaryota</taxon>
        <taxon>Sar</taxon>
        <taxon>Alveolata</taxon>
        <taxon>Dinophyceae</taxon>
        <taxon>Suessiales</taxon>
        <taxon>Suessiaceae</taxon>
        <taxon>Polarella</taxon>
    </lineage>
</organism>
<feature type="region of interest" description="Disordered" evidence="1">
    <location>
        <begin position="76"/>
        <end position="113"/>
    </location>
</feature>
<protein>
    <submittedName>
        <fullName evidence="2">Uncharacterized protein</fullName>
    </submittedName>
</protein>
<dbReference type="SUPFAM" id="SSF81995">
    <property type="entry name" value="beta-sandwich domain of Sec23/24"/>
    <property type="match status" value="1"/>
</dbReference>
<reference evidence="2" key="1">
    <citation type="submission" date="2021-02" db="EMBL/GenBank/DDBJ databases">
        <authorList>
            <person name="Dougan E. K."/>
            <person name="Rhodes N."/>
            <person name="Thang M."/>
            <person name="Chan C."/>
        </authorList>
    </citation>
    <scope>NUCLEOTIDE SEQUENCE</scope>
</reference>
<dbReference type="SUPFAM" id="SSF50249">
    <property type="entry name" value="Nucleic acid-binding proteins"/>
    <property type="match status" value="1"/>
</dbReference>
<gene>
    <name evidence="2" type="ORF">PGLA1383_LOCUS45685</name>
</gene>
<name>A0A813GQN8_POLGL</name>
<dbReference type="Gene3D" id="2.40.50.140">
    <property type="entry name" value="Nucleic acid-binding proteins"/>
    <property type="match status" value="1"/>
</dbReference>
<dbReference type="AlphaFoldDB" id="A0A813GQN8"/>
<evidence type="ECO:0000313" key="2">
    <source>
        <dbReference type="EMBL" id="CAE8629132.1"/>
    </source>
</evidence>
<feature type="region of interest" description="Disordered" evidence="1">
    <location>
        <begin position="1"/>
        <end position="30"/>
    </location>
</feature>
<proteinExistence type="predicted"/>